<gene>
    <name evidence="4" type="ORF">E5676_scaffold46G001530</name>
</gene>
<dbReference type="Gene3D" id="3.80.10.10">
    <property type="entry name" value="Ribonuclease Inhibitor"/>
    <property type="match status" value="1"/>
</dbReference>
<dbReference type="InterPro" id="IPR001810">
    <property type="entry name" value="F-box_dom"/>
</dbReference>
<dbReference type="InterPro" id="IPR053772">
    <property type="entry name" value="At1g61320/At1g61330-like"/>
</dbReference>
<evidence type="ECO:0000259" key="2">
    <source>
        <dbReference type="Pfam" id="PF08387"/>
    </source>
</evidence>
<dbReference type="PANTHER" id="PTHR34145">
    <property type="entry name" value="OS02G0105600 PROTEIN"/>
    <property type="match status" value="1"/>
</dbReference>
<evidence type="ECO:0000313" key="5">
    <source>
        <dbReference type="Proteomes" id="UP000321947"/>
    </source>
</evidence>
<feature type="domain" description="FBD" evidence="2">
    <location>
        <begin position="327"/>
        <end position="355"/>
    </location>
</feature>
<accession>A0A5D3BXZ6</accession>
<dbReference type="SUPFAM" id="SSF52047">
    <property type="entry name" value="RNI-like"/>
    <property type="match status" value="1"/>
</dbReference>
<dbReference type="InterPro" id="IPR036047">
    <property type="entry name" value="F-box-like_dom_sf"/>
</dbReference>
<proteinExistence type="predicted"/>
<dbReference type="InterPro" id="IPR053781">
    <property type="entry name" value="F-box_AtFBL13-like"/>
</dbReference>
<dbReference type="Proteomes" id="UP000321947">
    <property type="component" value="Unassembled WGS sequence"/>
</dbReference>
<dbReference type="InterPro" id="IPR006566">
    <property type="entry name" value="FBD"/>
</dbReference>
<comment type="caution">
    <text evidence="4">The sequence shown here is derived from an EMBL/GenBank/DDBJ whole genome shotgun (WGS) entry which is preliminary data.</text>
</comment>
<dbReference type="CDD" id="cd22160">
    <property type="entry name" value="F-box_AtFBL13-like"/>
    <property type="match status" value="1"/>
</dbReference>
<dbReference type="AlphaFoldDB" id="A0A5D3BXZ6"/>
<dbReference type="PANTHER" id="PTHR34145:SF77">
    <property type="match status" value="1"/>
</dbReference>
<feature type="domain" description="F-box" evidence="1">
    <location>
        <begin position="8"/>
        <end position="44"/>
    </location>
</feature>
<feature type="domain" description="At1g61320/AtMIF1 LRR" evidence="3">
    <location>
        <begin position="103"/>
        <end position="250"/>
    </location>
</feature>
<organism evidence="4 5">
    <name type="scientific">Cucumis melo var. makuwa</name>
    <name type="common">Oriental melon</name>
    <dbReference type="NCBI Taxonomy" id="1194695"/>
    <lineage>
        <taxon>Eukaryota</taxon>
        <taxon>Viridiplantae</taxon>
        <taxon>Streptophyta</taxon>
        <taxon>Embryophyta</taxon>
        <taxon>Tracheophyta</taxon>
        <taxon>Spermatophyta</taxon>
        <taxon>Magnoliopsida</taxon>
        <taxon>eudicotyledons</taxon>
        <taxon>Gunneridae</taxon>
        <taxon>Pentapetalae</taxon>
        <taxon>rosids</taxon>
        <taxon>fabids</taxon>
        <taxon>Cucurbitales</taxon>
        <taxon>Cucurbitaceae</taxon>
        <taxon>Benincaseae</taxon>
        <taxon>Cucumis</taxon>
    </lineage>
</organism>
<dbReference type="SUPFAM" id="SSF81383">
    <property type="entry name" value="F-box domain"/>
    <property type="match status" value="1"/>
</dbReference>
<evidence type="ECO:0000259" key="1">
    <source>
        <dbReference type="Pfam" id="PF00646"/>
    </source>
</evidence>
<name>A0A5D3BXZ6_CUCMM</name>
<sequence>MAYEDKFDILPDALLSIIVSSLPFKEAVRTSILSKRWMKIWQTTKNIELHEGFFIQRDDYSNQQSRDARRRAFIDFITNFIRIYRGSTVSKFCLSVSNPRILVGLVDECIRFAISRNVKTLELDFSDGENELETMFDLPPIVYEHENLESLKLFGCGFKGVELKKVTNLREICIGWMEVGIGEIRELVKKCGKLESLSMKNCWNVTHFEIGGNDEELRLRSLEIENCRFVGDWISIEAPKLSYFRYFGSVGIFRIEVNKGCFEEVDLGFEIDDDADHSEIANLLYVLLDSLYPARIFTVCSSLLQDYEPPFPMDIGTFWVTNMILVNCLSTSLEAVEVKGFTGKQHEIPFLAYLIHYGDRGGFGRGFGDRGRGSDGGCGRRRVGCRGEEEKWVLVTKLFIVVEEWVLVPVTKLFIVVEEWVLVMLAAVTKKRLWPRRKSPLRAKNNGSFLVEALSVLVVTKGANNGSSLVVMSKEYENGDTKQCTDQELEELFYSNGLNPNTYILSSGRWAINHVDGNEMFNSKVMRQLPTLHIMNSGKHVEEVCGTETFTLIPGCTTVLVVIHLNFISGPSESSQPKDISANRHMK</sequence>
<evidence type="ECO:0000313" key="4">
    <source>
        <dbReference type="EMBL" id="TYK03056.1"/>
    </source>
</evidence>
<protein>
    <submittedName>
        <fullName evidence="4">F-box protein</fullName>
    </submittedName>
</protein>
<reference evidence="4 5" key="1">
    <citation type="submission" date="2019-08" db="EMBL/GenBank/DDBJ databases">
        <title>Draft genome sequences of two oriental melons (Cucumis melo L. var makuwa).</title>
        <authorList>
            <person name="Kwon S.-Y."/>
        </authorList>
    </citation>
    <scope>NUCLEOTIDE SEQUENCE [LARGE SCALE GENOMIC DNA]</scope>
    <source>
        <strain evidence="5">cv. Chang Bougi</strain>
        <tissue evidence="4">Leaf</tissue>
    </source>
</reference>
<dbReference type="Pfam" id="PF23622">
    <property type="entry name" value="LRR_At1g61320_AtMIF1"/>
    <property type="match status" value="1"/>
</dbReference>
<dbReference type="EMBL" id="SSTD01015300">
    <property type="protein sequence ID" value="TYK03056.1"/>
    <property type="molecule type" value="Genomic_DNA"/>
</dbReference>
<dbReference type="InterPro" id="IPR032675">
    <property type="entry name" value="LRR_dom_sf"/>
</dbReference>
<dbReference type="Pfam" id="PF08387">
    <property type="entry name" value="FBD"/>
    <property type="match status" value="1"/>
</dbReference>
<dbReference type="InterPro" id="IPR055357">
    <property type="entry name" value="LRR_At1g61320_AtMIF1"/>
</dbReference>
<dbReference type="Pfam" id="PF00646">
    <property type="entry name" value="F-box"/>
    <property type="match status" value="1"/>
</dbReference>
<evidence type="ECO:0000259" key="3">
    <source>
        <dbReference type="Pfam" id="PF23622"/>
    </source>
</evidence>